<dbReference type="AlphaFoldDB" id="A0A1Y1Z9U6"/>
<keyword evidence="3" id="KW-1185">Reference proteome</keyword>
<feature type="region of interest" description="Disordered" evidence="1">
    <location>
        <begin position="1"/>
        <end position="101"/>
    </location>
</feature>
<proteinExistence type="predicted"/>
<accession>A0A1Y1Z9U6</accession>
<feature type="compositionally biased region" description="Basic and acidic residues" evidence="1">
    <location>
        <begin position="70"/>
        <end position="84"/>
    </location>
</feature>
<gene>
    <name evidence="2" type="ORF">BCR34DRAFT_590441</name>
</gene>
<evidence type="ECO:0000313" key="3">
    <source>
        <dbReference type="Proteomes" id="UP000193144"/>
    </source>
</evidence>
<feature type="region of interest" description="Disordered" evidence="1">
    <location>
        <begin position="158"/>
        <end position="188"/>
    </location>
</feature>
<reference evidence="2 3" key="1">
    <citation type="submission" date="2016-07" db="EMBL/GenBank/DDBJ databases">
        <title>Pervasive Adenine N6-methylation of Active Genes in Fungi.</title>
        <authorList>
            <consortium name="DOE Joint Genome Institute"/>
            <person name="Mondo S.J."/>
            <person name="Dannebaum R.O."/>
            <person name="Kuo R.C."/>
            <person name="Labutti K."/>
            <person name="Haridas S."/>
            <person name="Kuo A."/>
            <person name="Salamov A."/>
            <person name="Ahrendt S.R."/>
            <person name="Lipzen A."/>
            <person name="Sullivan W."/>
            <person name="Andreopoulos W.B."/>
            <person name="Clum A."/>
            <person name="Lindquist E."/>
            <person name="Daum C."/>
            <person name="Ramamoorthy G.K."/>
            <person name="Gryganskyi A."/>
            <person name="Culley D."/>
            <person name="Magnuson J.K."/>
            <person name="James T.Y."/>
            <person name="O'Malley M.A."/>
            <person name="Stajich J.E."/>
            <person name="Spatafora J.W."/>
            <person name="Visel A."/>
            <person name="Grigoriev I.V."/>
        </authorList>
    </citation>
    <scope>NUCLEOTIDE SEQUENCE [LARGE SCALE GENOMIC DNA]</scope>
    <source>
        <strain evidence="2 3">CBS 115471</strain>
    </source>
</reference>
<evidence type="ECO:0000256" key="1">
    <source>
        <dbReference type="SAM" id="MobiDB-lite"/>
    </source>
</evidence>
<dbReference type="EMBL" id="MCFA01000112">
    <property type="protein sequence ID" value="ORY07040.1"/>
    <property type="molecule type" value="Genomic_DNA"/>
</dbReference>
<organism evidence="2 3">
    <name type="scientific">Clohesyomyces aquaticus</name>
    <dbReference type="NCBI Taxonomy" id="1231657"/>
    <lineage>
        <taxon>Eukaryota</taxon>
        <taxon>Fungi</taxon>
        <taxon>Dikarya</taxon>
        <taxon>Ascomycota</taxon>
        <taxon>Pezizomycotina</taxon>
        <taxon>Dothideomycetes</taxon>
        <taxon>Pleosporomycetidae</taxon>
        <taxon>Pleosporales</taxon>
        <taxon>Lindgomycetaceae</taxon>
        <taxon>Clohesyomyces</taxon>
    </lineage>
</organism>
<evidence type="ECO:0000313" key="2">
    <source>
        <dbReference type="EMBL" id="ORY07040.1"/>
    </source>
</evidence>
<protein>
    <submittedName>
        <fullName evidence="2">Uncharacterized protein</fullName>
    </submittedName>
</protein>
<feature type="compositionally biased region" description="Basic and acidic residues" evidence="1">
    <location>
        <begin position="1"/>
        <end position="11"/>
    </location>
</feature>
<dbReference type="Proteomes" id="UP000193144">
    <property type="component" value="Unassembled WGS sequence"/>
</dbReference>
<sequence length="188" mass="19928">MGLVHEVERLGHSLIGGKAGSAVTAEETAASRRPRSAQRRSTGVEQRRGGTARYPAEKAPASVEASQPRGRQENAQDPGGRDLRCGAAGPGGKTAKDGGTEEGCCGRISEQAVPAHRGKDCPRLALCWPQVPPSGEECAARVLVAQEGRICEVRKNLRPVRQNSRPDRQNSRPGAAKEFTTCNTTKPA</sequence>
<name>A0A1Y1Z9U6_9PLEO</name>
<comment type="caution">
    <text evidence="2">The sequence shown here is derived from an EMBL/GenBank/DDBJ whole genome shotgun (WGS) entry which is preliminary data.</text>
</comment>